<feature type="compositionally biased region" description="Acidic residues" evidence="1">
    <location>
        <begin position="300"/>
        <end position="309"/>
    </location>
</feature>
<keyword evidence="2" id="KW-0812">Transmembrane</keyword>
<reference evidence="3 4" key="1">
    <citation type="journal article" date="2017" name="Int. J. Parasitol.">
        <title>The genome of the protozoan parasite Cystoisospora suis and a reverse vaccinology approach to identify vaccine candidates.</title>
        <authorList>
            <person name="Palmieri N."/>
            <person name="Shrestha A."/>
            <person name="Ruttkowski B."/>
            <person name="Beck T."/>
            <person name="Vogl C."/>
            <person name="Tomley F."/>
            <person name="Blake D.P."/>
            <person name="Joachim A."/>
        </authorList>
    </citation>
    <scope>NUCLEOTIDE SEQUENCE [LARGE SCALE GENOMIC DNA]</scope>
    <source>
        <strain evidence="3 4">Wien I</strain>
    </source>
</reference>
<dbReference type="AlphaFoldDB" id="A0A2C6KR65"/>
<gene>
    <name evidence="3" type="ORF">CSUI_007386</name>
</gene>
<dbReference type="RefSeq" id="XP_067920491.1">
    <property type="nucleotide sequence ID" value="XM_068067532.1"/>
</dbReference>
<name>A0A2C6KR65_9APIC</name>
<evidence type="ECO:0000313" key="4">
    <source>
        <dbReference type="Proteomes" id="UP000221165"/>
    </source>
</evidence>
<sequence>MFSGPFLSRFASLSLSLFRSAVFSSLHCRFLSILSSLLSGFLSFSFPFLVLLLFLFSYPFLFSVCLFFTSQLYPADTMAMDPAAKFQLSRTPSSSSSPSLPDIGDNPYAPLRPSSPLPSSPSFGMPPPSAFSSPSPQNFAGSTSAPPPPKFSPQSFPSKHAMGGAGIDFYGKEGPRGRDRFDIDADSFPPRMEVKGPSIVGDLRTNLDDIKSSLVGYYSRLYSQPSTSIEARLDALSSKSSCRFFDSSQRWLDTRRREKRYEAFIKATMSPLPDEPSFLHNHTRGRSSRSVGLVEHNGDNGDDLEDGEDFYSYPGGRDSSLPPYSPGYPSSSQRRAKGEVYDMLRDLRLKCETASTRLTTLADGLYPHVTNPNLREWEYSTIPKARRQPSFESAELRRHVLGVYKNLHSQAEINQSRINALQSKMKILQMQTHADMIKLQQDPRVAF</sequence>
<protein>
    <recommendedName>
        <fullName evidence="5">Transmembrane protein</fullName>
    </recommendedName>
</protein>
<feature type="region of interest" description="Disordered" evidence="1">
    <location>
        <begin position="275"/>
        <end position="335"/>
    </location>
</feature>
<feature type="region of interest" description="Disordered" evidence="1">
    <location>
        <begin position="89"/>
        <end position="178"/>
    </location>
</feature>
<feature type="transmembrane region" description="Helical" evidence="2">
    <location>
        <begin position="48"/>
        <end position="68"/>
    </location>
</feature>
<evidence type="ECO:0000313" key="3">
    <source>
        <dbReference type="EMBL" id="PHJ18786.1"/>
    </source>
</evidence>
<proteinExistence type="predicted"/>
<evidence type="ECO:0000256" key="1">
    <source>
        <dbReference type="SAM" id="MobiDB-lite"/>
    </source>
</evidence>
<organism evidence="3 4">
    <name type="scientific">Cystoisospora suis</name>
    <dbReference type="NCBI Taxonomy" id="483139"/>
    <lineage>
        <taxon>Eukaryota</taxon>
        <taxon>Sar</taxon>
        <taxon>Alveolata</taxon>
        <taxon>Apicomplexa</taxon>
        <taxon>Conoidasida</taxon>
        <taxon>Coccidia</taxon>
        <taxon>Eucoccidiorida</taxon>
        <taxon>Eimeriorina</taxon>
        <taxon>Sarcocystidae</taxon>
        <taxon>Cystoisospora</taxon>
    </lineage>
</organism>
<dbReference type="GeneID" id="94430743"/>
<dbReference type="VEuPathDB" id="ToxoDB:CSUI_007386"/>
<evidence type="ECO:0000256" key="2">
    <source>
        <dbReference type="SAM" id="Phobius"/>
    </source>
</evidence>
<keyword evidence="4" id="KW-1185">Reference proteome</keyword>
<feature type="compositionally biased region" description="Pro residues" evidence="1">
    <location>
        <begin position="113"/>
        <end position="129"/>
    </location>
</feature>
<feature type="compositionally biased region" description="Low complexity" evidence="1">
    <location>
        <begin position="319"/>
        <end position="332"/>
    </location>
</feature>
<keyword evidence="2" id="KW-0472">Membrane</keyword>
<comment type="caution">
    <text evidence="3">The sequence shown here is derived from an EMBL/GenBank/DDBJ whole genome shotgun (WGS) entry which is preliminary data.</text>
</comment>
<dbReference type="OrthoDB" id="345648at2759"/>
<accession>A0A2C6KR65</accession>
<dbReference type="EMBL" id="MIGC01003893">
    <property type="protein sequence ID" value="PHJ18786.1"/>
    <property type="molecule type" value="Genomic_DNA"/>
</dbReference>
<dbReference type="Proteomes" id="UP000221165">
    <property type="component" value="Unassembled WGS sequence"/>
</dbReference>
<keyword evidence="2" id="KW-1133">Transmembrane helix</keyword>
<evidence type="ECO:0008006" key="5">
    <source>
        <dbReference type="Google" id="ProtNLM"/>
    </source>
</evidence>